<name>A0A6N3GB42_9CLOT</name>
<dbReference type="AlphaFoldDB" id="A0A6N3GB42"/>
<evidence type="ECO:0000313" key="1">
    <source>
        <dbReference type="EMBL" id="VYU61485.1"/>
    </source>
</evidence>
<sequence>MGIFNKFKKKGETKPNFYEVDSIEKVIELANKNILKPLYLMPLRFNGEESERNRLFVPQVVVELKDRYDDIVEELLVQGKVNGYSCSPEYKEKSFVPSKLTIIAKQDGKPIFTETIEIW</sequence>
<dbReference type="EMBL" id="CACRTO010000047">
    <property type="protein sequence ID" value="VYU61485.1"/>
    <property type="molecule type" value="Genomic_DNA"/>
</dbReference>
<protein>
    <submittedName>
        <fullName evidence="1">Uncharacterized protein</fullName>
    </submittedName>
</protein>
<accession>A0A6N3GB42</accession>
<proteinExistence type="predicted"/>
<organism evidence="1">
    <name type="scientific">Clostridium tertium</name>
    <dbReference type="NCBI Taxonomy" id="1559"/>
    <lineage>
        <taxon>Bacteria</taxon>
        <taxon>Bacillati</taxon>
        <taxon>Bacillota</taxon>
        <taxon>Clostridia</taxon>
        <taxon>Eubacteriales</taxon>
        <taxon>Clostridiaceae</taxon>
        <taxon>Clostridium</taxon>
    </lineage>
</organism>
<gene>
    <name evidence="1" type="ORF">CTLFYP3_03132</name>
</gene>
<reference evidence="1" key="1">
    <citation type="submission" date="2019-11" db="EMBL/GenBank/DDBJ databases">
        <authorList>
            <person name="Feng L."/>
        </authorList>
    </citation>
    <scope>NUCLEOTIDE SEQUENCE</scope>
    <source>
        <strain evidence="1">CTertiumLFYP3</strain>
    </source>
</reference>
<dbReference type="RefSeq" id="WP_156627587.1">
    <property type="nucleotide sequence ID" value="NZ_CACRTO010000047.1"/>
</dbReference>